<feature type="chain" id="PRO_5019366582" description="Peptidase inhibitor I78 family protein" evidence="1">
    <location>
        <begin position="17"/>
        <end position="95"/>
    </location>
</feature>
<name>A0A418SPI3_9RHOB</name>
<dbReference type="OrthoDB" id="8724542at2"/>
<evidence type="ECO:0008006" key="4">
    <source>
        <dbReference type="Google" id="ProtNLM"/>
    </source>
</evidence>
<evidence type="ECO:0000313" key="3">
    <source>
        <dbReference type="Proteomes" id="UP000284202"/>
    </source>
</evidence>
<sequence>MRHLLIFPLLSAAALAACTPPEESSTAPVLDLPQSCGADELQGLVGQPQSAVSSREFAPGTRIIGPEDPVTADYRGDRLNIEIGPDGNVAKVACF</sequence>
<accession>A0A418SPI3</accession>
<proteinExistence type="predicted"/>
<dbReference type="Gene3D" id="3.30.10.10">
    <property type="entry name" value="Trypsin Inhibitor V, subunit A"/>
    <property type="match status" value="1"/>
</dbReference>
<dbReference type="PROSITE" id="PS51257">
    <property type="entry name" value="PROKAR_LIPOPROTEIN"/>
    <property type="match status" value="1"/>
</dbReference>
<dbReference type="AlphaFoldDB" id="A0A418SPI3"/>
<gene>
    <name evidence="2" type="ORF">D3P04_17680</name>
</gene>
<feature type="signal peptide" evidence="1">
    <location>
        <begin position="1"/>
        <end position="16"/>
    </location>
</feature>
<keyword evidence="3" id="KW-1185">Reference proteome</keyword>
<dbReference type="RefSeq" id="WP_119751197.1">
    <property type="nucleotide sequence ID" value="NZ_QZCG01000013.1"/>
</dbReference>
<protein>
    <recommendedName>
        <fullName evidence="4">Peptidase inhibitor I78 family protein</fullName>
    </recommendedName>
</protein>
<comment type="caution">
    <text evidence="2">The sequence shown here is derived from an EMBL/GenBank/DDBJ whole genome shotgun (WGS) entry which is preliminary data.</text>
</comment>
<evidence type="ECO:0000256" key="1">
    <source>
        <dbReference type="SAM" id="SignalP"/>
    </source>
</evidence>
<keyword evidence="1" id="KW-0732">Signal</keyword>
<reference evidence="3" key="1">
    <citation type="submission" date="2018-09" db="EMBL/GenBank/DDBJ databases">
        <title>Acidovorax cavernicola nov. sp. isolated from Gruta de las Maravillas (Aracena, Spain).</title>
        <authorList>
            <person name="Jurado V."/>
            <person name="Gutierrez-Patricio S."/>
            <person name="Gonzalez-Pimentel J.L."/>
            <person name="Miller A.Z."/>
            <person name="Laiz L."/>
            <person name="Saiz-Jimenez C."/>
        </authorList>
    </citation>
    <scope>NUCLEOTIDE SEQUENCE [LARGE SCALE GENOMIC DNA]</scope>
    <source>
        <strain evidence="3">1011MAR3C25</strain>
    </source>
</reference>
<dbReference type="InterPro" id="IPR021719">
    <property type="entry name" value="Prot_inh_I78"/>
</dbReference>
<dbReference type="Proteomes" id="UP000284202">
    <property type="component" value="Unassembled WGS sequence"/>
</dbReference>
<dbReference type="EMBL" id="QZCG01000013">
    <property type="protein sequence ID" value="RJE82876.1"/>
    <property type="molecule type" value="Genomic_DNA"/>
</dbReference>
<dbReference type="Pfam" id="PF11720">
    <property type="entry name" value="Inhibitor_I78"/>
    <property type="match status" value="1"/>
</dbReference>
<organism evidence="2 3">
    <name type="scientific">Paracoccus onubensis</name>
    <dbReference type="NCBI Taxonomy" id="1675788"/>
    <lineage>
        <taxon>Bacteria</taxon>
        <taxon>Pseudomonadati</taxon>
        <taxon>Pseudomonadota</taxon>
        <taxon>Alphaproteobacteria</taxon>
        <taxon>Rhodobacterales</taxon>
        <taxon>Paracoccaceae</taxon>
        <taxon>Paracoccus</taxon>
    </lineage>
</organism>
<evidence type="ECO:0000313" key="2">
    <source>
        <dbReference type="EMBL" id="RJE82876.1"/>
    </source>
</evidence>